<dbReference type="InterPro" id="IPR023213">
    <property type="entry name" value="CAT-like_dom_sf"/>
</dbReference>
<evidence type="ECO:0000259" key="12">
    <source>
        <dbReference type="Pfam" id="PF16911"/>
    </source>
</evidence>
<protein>
    <recommendedName>
        <fullName evidence="6">Phthiocerol/phthiodiolone dimycocerosyl transferase</fullName>
        <ecNumber evidence="5">2.3.1.282</ecNumber>
    </recommendedName>
    <alternativeName>
        <fullName evidence="11">Acyltransferase PapA5</fullName>
    </alternativeName>
    <alternativeName>
        <fullName evidence="9">Phthiocerol/phthiodiolone O-acyltransferase</fullName>
    </alternativeName>
    <alternativeName>
        <fullName evidence="10">Polyketide synthase-associated protein A5</fullName>
    </alternativeName>
</protein>
<dbReference type="Gene3D" id="3.30.559.10">
    <property type="entry name" value="Chloramphenicol acetyltransferase-like domain"/>
    <property type="match status" value="1"/>
</dbReference>
<comment type="similarity">
    <text evidence="4">Belongs to the acyltransferase PapA5 family.</text>
</comment>
<dbReference type="GO" id="GO:0016746">
    <property type="term" value="F:acyltransferase activity"/>
    <property type="evidence" value="ECO:0007669"/>
    <property type="project" value="UniProtKB-KW"/>
</dbReference>
<evidence type="ECO:0000256" key="11">
    <source>
        <dbReference type="ARBA" id="ARBA00033407"/>
    </source>
</evidence>
<evidence type="ECO:0000256" key="2">
    <source>
        <dbReference type="ARBA" id="ARBA00000625"/>
    </source>
</evidence>
<dbReference type="PANTHER" id="PTHR28037:SF1">
    <property type="entry name" value="ALCOHOL O-ACETYLTRANSFERASE 1-RELATED"/>
    <property type="match status" value="1"/>
</dbReference>
<comment type="catalytic activity">
    <reaction evidence="3">
        <text>2 a mycocerosyl-[mycocerosic acid synthase] + a phthiodiolone = a dimycocerosyl phthiodiolone + 2 holo-[mycocerosic acid synthase].</text>
        <dbReference type="EC" id="2.3.1.282"/>
    </reaction>
</comment>
<evidence type="ECO:0000256" key="4">
    <source>
        <dbReference type="ARBA" id="ARBA00006558"/>
    </source>
</evidence>
<accession>A0A2W4C3Q2</accession>
<comment type="catalytic activity">
    <reaction evidence="2">
        <text>2 a mycocerosyl-[mycocerosic acid synthase] + a phenolphthiocerol = a dimycocerosyl phenolphthiocerol + 2 holo-[mycocerosic acid synthase].</text>
        <dbReference type="EC" id="2.3.1.282"/>
    </reaction>
</comment>
<dbReference type="EMBL" id="PCDP01000070">
    <property type="protein sequence ID" value="PZM08302.1"/>
    <property type="molecule type" value="Genomic_DNA"/>
</dbReference>
<name>A0A2W4C3Q2_9HYPH</name>
<evidence type="ECO:0000256" key="7">
    <source>
        <dbReference type="ARBA" id="ARBA00022679"/>
    </source>
</evidence>
<comment type="caution">
    <text evidence="13">The sequence shown here is derived from an EMBL/GenBank/DDBJ whole genome shotgun (WGS) entry which is preliminary data.</text>
</comment>
<dbReference type="InterPro" id="IPR031641">
    <property type="entry name" value="PapA_C"/>
</dbReference>
<keyword evidence="14" id="KW-1185">Reference proteome</keyword>
<evidence type="ECO:0000256" key="6">
    <source>
        <dbReference type="ARBA" id="ARBA00013449"/>
    </source>
</evidence>
<dbReference type="EC" id="2.3.1.282" evidence="5"/>
<dbReference type="AlphaFoldDB" id="A0A2W4C3Q2"/>
<dbReference type="RefSeq" id="WP_111163824.1">
    <property type="nucleotide sequence ID" value="NZ_PCDP01000070.1"/>
</dbReference>
<evidence type="ECO:0000256" key="8">
    <source>
        <dbReference type="ARBA" id="ARBA00023315"/>
    </source>
</evidence>
<evidence type="ECO:0000256" key="10">
    <source>
        <dbReference type="ARBA" id="ARBA00032317"/>
    </source>
</evidence>
<proteinExistence type="inferred from homology"/>
<comment type="catalytic activity">
    <reaction evidence="1">
        <text>2 a mycocerosyl-[mycocerosic acid synthase] + a phthiocerol = a dimycocerosyl phthiocerol + 2 holo-[mycocerosic acid synthase].</text>
        <dbReference type="EC" id="2.3.1.282"/>
    </reaction>
</comment>
<dbReference type="OrthoDB" id="6554933at2"/>
<feature type="domain" description="Phthiocerol/phthiodiolone dimycocerosyl transferase C-terminal" evidence="12">
    <location>
        <begin position="116"/>
        <end position="180"/>
    </location>
</feature>
<dbReference type="PANTHER" id="PTHR28037">
    <property type="entry name" value="ALCOHOL O-ACETYLTRANSFERASE 1-RELATED"/>
    <property type="match status" value="1"/>
</dbReference>
<evidence type="ECO:0000256" key="9">
    <source>
        <dbReference type="ARBA" id="ARBA00030465"/>
    </source>
</evidence>
<evidence type="ECO:0000256" key="1">
    <source>
        <dbReference type="ARBA" id="ARBA00000026"/>
    </source>
</evidence>
<gene>
    <name evidence="13" type="ORF">CPY51_29195</name>
</gene>
<dbReference type="Pfam" id="PF16911">
    <property type="entry name" value="PapA_C"/>
    <property type="match status" value="1"/>
</dbReference>
<evidence type="ECO:0000256" key="3">
    <source>
        <dbReference type="ARBA" id="ARBA00001907"/>
    </source>
</evidence>
<dbReference type="SUPFAM" id="SSF52777">
    <property type="entry name" value="CoA-dependent acyltransferases"/>
    <property type="match status" value="2"/>
</dbReference>
<keyword evidence="8" id="KW-0012">Acyltransferase</keyword>
<evidence type="ECO:0000256" key="5">
    <source>
        <dbReference type="ARBA" id="ARBA00012866"/>
    </source>
</evidence>
<evidence type="ECO:0000313" key="13">
    <source>
        <dbReference type="EMBL" id="PZM08302.1"/>
    </source>
</evidence>
<evidence type="ECO:0000313" key="14">
    <source>
        <dbReference type="Proteomes" id="UP000248925"/>
    </source>
</evidence>
<dbReference type="InterPro" id="IPR052058">
    <property type="entry name" value="Alcohol_O-acetyltransferase"/>
</dbReference>
<sequence length="261" mass="28358">MPAAPSPIFPDIIQYELRTPFEAKRPPLLRAVVMEEGKRTFLVLCAHHSIADGVSLNHWMRDLLLAVTGHEIEDRIPCGSLEAMVGSMLHLHKLPAAEAQPPSRPPVAYHGRFSGEPSVQFLSLDERETETLVSSARSYGTTVHGALSAALAGVLKRKLAPLDGGPLRVFTPIDVRRRLHMVTDHLCLCVAGNVIEDDPEINDGWEKARHFSTALSLEKTSDHLVANVGAIEAAMRKVTTTGEASKLFASVLGAEIVLSNL</sequence>
<keyword evidence="7" id="KW-0808">Transferase</keyword>
<dbReference type="Gene3D" id="3.30.559.30">
    <property type="entry name" value="Nonribosomal peptide synthetase, condensation domain"/>
    <property type="match status" value="1"/>
</dbReference>
<dbReference type="Proteomes" id="UP000248925">
    <property type="component" value="Unassembled WGS sequence"/>
</dbReference>
<organism evidence="13 14">
    <name type="scientific">Rhizobium tubonense</name>
    <dbReference type="NCBI Taxonomy" id="484088"/>
    <lineage>
        <taxon>Bacteria</taxon>
        <taxon>Pseudomonadati</taxon>
        <taxon>Pseudomonadota</taxon>
        <taxon>Alphaproteobacteria</taxon>
        <taxon>Hyphomicrobiales</taxon>
        <taxon>Rhizobiaceae</taxon>
        <taxon>Rhizobium/Agrobacterium group</taxon>
        <taxon>Rhizobium</taxon>
    </lineage>
</organism>
<reference evidence="13 14" key="1">
    <citation type="journal article" date="2018" name="Sci. Rep.">
        <title>Rhizobium tumorigenes sp. nov., a novel plant tumorigenic bacterium isolated from cane gall tumors on thornless blackberry.</title>
        <authorList>
            <person name="Kuzmanovi N."/>
            <person name="Smalla K."/>
            <person name="Gronow S."/>
            <person name="PuBawska J."/>
        </authorList>
    </citation>
    <scope>NUCLEOTIDE SEQUENCE [LARGE SCALE GENOMIC DNA]</scope>
    <source>
        <strain evidence="13 14">CCBAU 85046</strain>
    </source>
</reference>